<evidence type="ECO:0000256" key="2">
    <source>
        <dbReference type="SAM" id="SignalP"/>
    </source>
</evidence>
<dbReference type="Pfam" id="PF13435">
    <property type="entry name" value="Cytochrome_C554"/>
    <property type="match status" value="1"/>
</dbReference>
<dbReference type="NCBIfam" id="TIGR01905">
    <property type="entry name" value="paired_CXXCH_1"/>
    <property type="match status" value="1"/>
</dbReference>
<keyword evidence="6" id="KW-1185">Reference proteome</keyword>
<sequence>MRRFLFLAVTSAFLVTAFGYSKDTTQAPQVPLPQIDQAAYVGSEKCAPCHQSYFDSWKGSPHNKMIRPAVAEGPGKTILADFSKPDPTRPFELKDVKWVIGHRWKQRFIGVVNGEEVVFPAQWSIQEKKWQAYTGKSDWWYPQHPDWKTRSNFKLCAGCHSTGVDPKTQTWTELNITCESCHGPGKAHAAQPTKENVVNPARLSTERSLDVCLACHQAGKPKGTNDYAWAVGYEPGKTLTNYWQGFEPEPGKQTAEFWANGTAHKNRVQGNTYTHSVMHARGLQCSNCHDAHGSRNTSMTIKSASTNALCSSCHGPGKSVGPEVKSITEHTHHAPLSTGSQCIGCHMANLGENSVGAEARDHTFRFISPSVSLDGKTPNSCNTCHKDKSVEWALDSVKKWYPKVK</sequence>
<evidence type="ECO:0000259" key="3">
    <source>
        <dbReference type="Pfam" id="PF09699"/>
    </source>
</evidence>
<dbReference type="AlphaFoldDB" id="A0A7W9W7Z9"/>
<feature type="signal peptide" evidence="2">
    <location>
        <begin position="1"/>
        <end position="17"/>
    </location>
</feature>
<dbReference type="Gene3D" id="3.90.10.10">
    <property type="entry name" value="Cytochrome C3"/>
    <property type="match status" value="1"/>
</dbReference>
<reference evidence="5 6" key="1">
    <citation type="submission" date="2020-08" db="EMBL/GenBank/DDBJ databases">
        <title>Genomic Encyclopedia of Type Strains, Phase IV (KMG-IV): sequencing the most valuable type-strain genomes for metagenomic binning, comparative biology and taxonomic classification.</title>
        <authorList>
            <person name="Goeker M."/>
        </authorList>
    </citation>
    <scope>NUCLEOTIDE SEQUENCE [LARGE SCALE GENOMIC DNA]</scope>
    <source>
        <strain evidence="5 6">DSM 23562</strain>
    </source>
</reference>
<feature type="domain" description="Cytochrome c-552/4" evidence="4">
    <location>
        <begin position="149"/>
        <end position="183"/>
    </location>
</feature>
<comment type="caution">
    <text evidence="5">The sequence shown here is derived from an EMBL/GenBank/DDBJ whole genome shotgun (WGS) entry which is preliminary data.</text>
</comment>
<dbReference type="PANTHER" id="PTHR35038:SF8">
    <property type="entry name" value="C-TYPE POLYHEME CYTOCHROME OMCC"/>
    <property type="match status" value="1"/>
</dbReference>
<dbReference type="PANTHER" id="PTHR35038">
    <property type="entry name" value="DISSIMILATORY SULFITE REDUCTASE SIRA"/>
    <property type="match status" value="1"/>
</dbReference>
<feature type="chain" id="PRO_5030719708" evidence="2">
    <location>
        <begin position="18"/>
        <end position="405"/>
    </location>
</feature>
<proteinExistence type="predicted"/>
<evidence type="ECO:0000259" key="4">
    <source>
        <dbReference type="Pfam" id="PF13435"/>
    </source>
</evidence>
<dbReference type="SUPFAM" id="SSF48695">
    <property type="entry name" value="Multiheme cytochromes"/>
    <property type="match status" value="1"/>
</dbReference>
<dbReference type="EMBL" id="JACHGW010000004">
    <property type="protein sequence ID" value="MBB6052218.1"/>
    <property type="molecule type" value="Genomic_DNA"/>
</dbReference>
<dbReference type="InterPro" id="IPR023155">
    <property type="entry name" value="Cyt_c-552/4"/>
</dbReference>
<evidence type="ECO:0000313" key="6">
    <source>
        <dbReference type="Proteomes" id="UP000520814"/>
    </source>
</evidence>
<evidence type="ECO:0000313" key="5">
    <source>
        <dbReference type="EMBL" id="MBB6052218.1"/>
    </source>
</evidence>
<name>A0A7W9W7Z9_ARMRO</name>
<dbReference type="InterPro" id="IPR036280">
    <property type="entry name" value="Multihaem_cyt_sf"/>
</dbReference>
<organism evidence="5 6">
    <name type="scientific">Armatimonas rosea</name>
    <dbReference type="NCBI Taxonomy" id="685828"/>
    <lineage>
        <taxon>Bacteria</taxon>
        <taxon>Bacillati</taxon>
        <taxon>Armatimonadota</taxon>
        <taxon>Armatimonadia</taxon>
        <taxon>Armatimonadales</taxon>
        <taxon>Armatimonadaceae</taxon>
        <taxon>Armatimonas</taxon>
    </lineage>
</organism>
<accession>A0A7W9W7Z9</accession>
<dbReference type="InterPro" id="IPR051829">
    <property type="entry name" value="Multiheme_Cytochr_ET"/>
</dbReference>
<protein>
    <submittedName>
        <fullName evidence="5">Putative CXXCH cytochrome family protein</fullName>
    </submittedName>
</protein>
<gene>
    <name evidence="5" type="ORF">HNQ39_004039</name>
</gene>
<evidence type="ECO:0000256" key="1">
    <source>
        <dbReference type="ARBA" id="ARBA00022729"/>
    </source>
</evidence>
<dbReference type="RefSeq" id="WP_184200852.1">
    <property type="nucleotide sequence ID" value="NZ_JACHGW010000004.1"/>
</dbReference>
<feature type="domain" description="Doubled CXXCH motif" evidence="3">
    <location>
        <begin position="282"/>
        <end position="316"/>
    </location>
</feature>
<dbReference type="Gene3D" id="1.10.1130.10">
    <property type="entry name" value="Flavocytochrome C3, Chain A"/>
    <property type="match status" value="2"/>
</dbReference>
<keyword evidence="1 2" id="KW-0732">Signal</keyword>
<dbReference type="InterPro" id="IPR010177">
    <property type="entry name" value="Paired_CXXCH_1"/>
</dbReference>
<dbReference type="Proteomes" id="UP000520814">
    <property type="component" value="Unassembled WGS sequence"/>
</dbReference>
<dbReference type="Pfam" id="PF09699">
    <property type="entry name" value="Paired_CXXCH_1"/>
    <property type="match status" value="1"/>
</dbReference>